<sequence>MDMKEVDGSGHSLIVEKKVKYGVEKKLFGLSKEKKRSRVVVSDSESSDELGEPVRRKVYKLGTGLVESDDKFDERRIRKEKDGGNGGRKLSDNKRKDHDELKLGLSVSNVNDDVRRKVVKLGTGLVESEDFLTGKKVNDKFDKPDERRIRKEKDGGNGGRKLMLHRQIGNKTESGSGDRDELKLRLSVSNGNDDDGFDGTVGLQEKNGVSKVTVNDDMRKERKESQTGIRPPSTMKMVKKDANVKERMKNVGLVKNKESKIQRASYTEKQLLREKIKNMLLGAGWKIDYRPRRGRDYLDSVYISPNGNAYWSITKAYDAFKKEEKDGSKDGGEFTPLPNEILCKLTRQSRKKVEKESKENRKHAGDGKKSKRVKVKKIALDKGSKLIERRREEEHGDFDKELPQKHGLKKSTIHTSSRIIQGEKSRKFGRLSLLVRGLDIGLNSEDNGFDSCPRKRTLLTWLIDSGMVSVGQKVEYMNLRKTRVMQDGWITEDGIRCDCCSKIITISRFELHAGSKLGKPFQNIFLESGKSLMQCMIDGWNKQEASERNGFHAVDIDGDDPNDDTCAKCGDGGDLICCDGCPSTFHLSCLDMQMLPQGDWHCPNCACKYCERVGRHSTKASGRFENSLLTCRLCEKKYHKSCSPQTDDTPIDSSGLNLPFCEQKCRELYNRLQKLLWVKHELDSGFSWYLIHRTDPLPDVLSVNFSQRVESNSKLAVALSVMDECFLPIIDSRSGISLIHNVVYNCGSNFSRLNYSGFFTAVLDKGEETICAASIRIHGTQLAEMPFIGTRHLYRRQGMCRRLLNAIESALSSLEVEKLVIPAIEEHLHTWTNVFGFSPLEKSQKQEMRLINMLVFPGTDMLHKSLMNEVTPGGNITSETGKKGVEVDDYNKSLELDMNNAPKQNGDSSTGNPSERETQPSGNKSEQSDPNVSKGALLDGTEVTEGTGGADSGSKIKANDLQNGNGMDIAITDVSLLQPQAHDTISTKVTANDSNSIYAHSDSILVSNDNANDPISEEPGIQFPQKEPALVDAQNANNRNV</sequence>
<feature type="region of interest" description="Disordered" evidence="7">
    <location>
        <begin position="894"/>
        <end position="959"/>
    </location>
</feature>
<evidence type="ECO:0000256" key="3">
    <source>
        <dbReference type="ARBA" id="ARBA00022771"/>
    </source>
</evidence>
<dbReference type="PROSITE" id="PS50016">
    <property type="entry name" value="ZF_PHD_2"/>
    <property type="match status" value="1"/>
</dbReference>
<dbReference type="GO" id="GO:0006357">
    <property type="term" value="P:regulation of transcription by RNA polymerase II"/>
    <property type="evidence" value="ECO:0007669"/>
    <property type="project" value="TreeGrafter"/>
</dbReference>
<dbReference type="GO" id="GO:0005634">
    <property type="term" value="C:nucleus"/>
    <property type="evidence" value="ECO:0007669"/>
    <property type="project" value="UniProtKB-SubCell"/>
</dbReference>
<dbReference type="CDD" id="cd15532">
    <property type="entry name" value="PHD2_CHD_II"/>
    <property type="match status" value="1"/>
</dbReference>
<feature type="region of interest" description="Disordered" evidence="7">
    <location>
        <begin position="72"/>
        <end position="101"/>
    </location>
</feature>
<evidence type="ECO:0000256" key="7">
    <source>
        <dbReference type="SAM" id="MobiDB-lite"/>
    </source>
</evidence>
<feature type="compositionally biased region" description="Basic and acidic residues" evidence="7">
    <location>
        <begin position="351"/>
        <end position="368"/>
    </location>
</feature>
<organism evidence="9 10">
    <name type="scientific">Ambrosia artemisiifolia</name>
    <name type="common">Common ragweed</name>
    <dbReference type="NCBI Taxonomy" id="4212"/>
    <lineage>
        <taxon>Eukaryota</taxon>
        <taxon>Viridiplantae</taxon>
        <taxon>Streptophyta</taxon>
        <taxon>Embryophyta</taxon>
        <taxon>Tracheophyta</taxon>
        <taxon>Spermatophyta</taxon>
        <taxon>Magnoliopsida</taxon>
        <taxon>eudicotyledons</taxon>
        <taxon>Gunneridae</taxon>
        <taxon>Pentapetalae</taxon>
        <taxon>asterids</taxon>
        <taxon>campanulids</taxon>
        <taxon>Asterales</taxon>
        <taxon>Asteraceae</taxon>
        <taxon>Asteroideae</taxon>
        <taxon>Heliantheae alliance</taxon>
        <taxon>Heliantheae</taxon>
        <taxon>Ambrosia</taxon>
    </lineage>
</organism>
<dbReference type="InterPro" id="IPR042163">
    <property type="entry name" value="PHF12"/>
</dbReference>
<gene>
    <name evidence="9" type="ORF">M8C21_009343</name>
</gene>
<feature type="region of interest" description="Disordered" evidence="7">
    <location>
        <begin position="1008"/>
        <end position="1041"/>
    </location>
</feature>
<dbReference type="GO" id="GO:0008270">
    <property type="term" value="F:zinc ion binding"/>
    <property type="evidence" value="ECO:0007669"/>
    <property type="project" value="UniProtKB-KW"/>
</dbReference>
<dbReference type="Gene3D" id="3.30.40.10">
    <property type="entry name" value="Zinc/RING finger domain, C3HC4 (zinc finger)"/>
    <property type="match status" value="1"/>
</dbReference>
<evidence type="ECO:0000313" key="9">
    <source>
        <dbReference type="EMBL" id="KAI7743170.1"/>
    </source>
</evidence>
<reference evidence="9" key="1">
    <citation type="submission" date="2022-06" db="EMBL/GenBank/DDBJ databases">
        <title>Uncovering the hologenomic basis of an extraordinary plant invasion.</title>
        <authorList>
            <person name="Bieker V.C."/>
            <person name="Martin M.D."/>
            <person name="Gilbert T."/>
            <person name="Hodgins K."/>
            <person name="Battlay P."/>
            <person name="Petersen B."/>
            <person name="Wilson J."/>
        </authorList>
    </citation>
    <scope>NUCLEOTIDE SEQUENCE</scope>
    <source>
        <strain evidence="9">AA19_3_7</strain>
        <tissue evidence="9">Leaf</tissue>
    </source>
</reference>
<dbReference type="SMART" id="SM00249">
    <property type="entry name" value="PHD"/>
    <property type="match status" value="2"/>
</dbReference>
<name>A0AAD5GHT0_AMBAR</name>
<evidence type="ECO:0000256" key="5">
    <source>
        <dbReference type="ARBA" id="ARBA00023242"/>
    </source>
</evidence>
<accession>A0AAD5GHT0</accession>
<dbReference type="InterPro" id="IPR032308">
    <property type="entry name" value="TDBD"/>
</dbReference>
<dbReference type="Pfam" id="PF00628">
    <property type="entry name" value="PHD"/>
    <property type="match status" value="1"/>
</dbReference>
<dbReference type="InterPro" id="IPR056511">
    <property type="entry name" value="IDM1_C"/>
</dbReference>
<dbReference type="Pfam" id="PF16135">
    <property type="entry name" value="TDBD"/>
    <property type="match status" value="1"/>
</dbReference>
<evidence type="ECO:0000313" key="10">
    <source>
        <dbReference type="Proteomes" id="UP001206925"/>
    </source>
</evidence>
<feature type="compositionally biased region" description="Polar residues" evidence="7">
    <location>
        <begin position="901"/>
        <end position="931"/>
    </location>
</feature>
<dbReference type="Pfam" id="PF22970">
    <property type="entry name" value="DUF7028"/>
    <property type="match status" value="1"/>
</dbReference>
<protein>
    <recommendedName>
        <fullName evidence="8">PHD-type domain-containing protein</fullName>
    </recommendedName>
</protein>
<dbReference type="InterPro" id="IPR054292">
    <property type="entry name" value="DUF7028"/>
</dbReference>
<dbReference type="Proteomes" id="UP001206925">
    <property type="component" value="Unassembled WGS sequence"/>
</dbReference>
<evidence type="ECO:0000256" key="1">
    <source>
        <dbReference type="ARBA" id="ARBA00004123"/>
    </source>
</evidence>
<keyword evidence="4" id="KW-0862">Zinc</keyword>
<evidence type="ECO:0000256" key="6">
    <source>
        <dbReference type="PROSITE-ProRule" id="PRU00146"/>
    </source>
</evidence>
<evidence type="ECO:0000256" key="4">
    <source>
        <dbReference type="ARBA" id="ARBA00022833"/>
    </source>
</evidence>
<dbReference type="EMBL" id="JAMZMK010007788">
    <property type="protein sequence ID" value="KAI7743170.1"/>
    <property type="molecule type" value="Genomic_DNA"/>
</dbReference>
<dbReference type="GO" id="GO:0003714">
    <property type="term" value="F:transcription corepressor activity"/>
    <property type="evidence" value="ECO:0007669"/>
    <property type="project" value="InterPro"/>
</dbReference>
<evidence type="ECO:0000256" key="2">
    <source>
        <dbReference type="ARBA" id="ARBA00022723"/>
    </source>
</evidence>
<dbReference type="SUPFAM" id="SSF57903">
    <property type="entry name" value="FYVE/PHD zinc finger"/>
    <property type="match status" value="1"/>
</dbReference>
<dbReference type="Pfam" id="PF23209">
    <property type="entry name" value="IDM1_C"/>
    <property type="match status" value="1"/>
</dbReference>
<keyword evidence="5" id="KW-0539">Nucleus</keyword>
<proteinExistence type="predicted"/>
<feature type="region of interest" description="Disordered" evidence="7">
    <location>
        <begin position="136"/>
        <end position="181"/>
    </location>
</feature>
<feature type="region of interest" description="Disordered" evidence="7">
    <location>
        <begin position="345"/>
        <end position="373"/>
    </location>
</feature>
<dbReference type="InterPro" id="IPR019787">
    <property type="entry name" value="Znf_PHD-finger"/>
</dbReference>
<comment type="caution">
    <text evidence="9">The sequence shown here is derived from an EMBL/GenBank/DDBJ whole genome shotgun (WGS) entry which is preliminary data.</text>
</comment>
<dbReference type="InterPro" id="IPR011011">
    <property type="entry name" value="Znf_FYVE_PHD"/>
</dbReference>
<dbReference type="PANTHER" id="PTHR46309">
    <property type="entry name" value="PHD FINGER PROTEIN 12"/>
    <property type="match status" value="1"/>
</dbReference>
<keyword evidence="10" id="KW-1185">Reference proteome</keyword>
<feature type="compositionally biased region" description="Basic and acidic residues" evidence="7">
    <location>
        <begin position="136"/>
        <end position="155"/>
    </location>
</feature>
<evidence type="ECO:0000259" key="8">
    <source>
        <dbReference type="PROSITE" id="PS50016"/>
    </source>
</evidence>
<dbReference type="PANTHER" id="PTHR46309:SF25">
    <property type="entry name" value="ACYL-COA N-ACYLTRANSFERASE WITH RING_FYVE_PHD-TYPE ZINC FINGER PROTEIN-RELATED"/>
    <property type="match status" value="1"/>
</dbReference>
<feature type="domain" description="PHD-type" evidence="8">
    <location>
        <begin position="563"/>
        <end position="608"/>
    </location>
</feature>
<keyword evidence="3 6" id="KW-0863">Zinc-finger</keyword>
<comment type="subcellular location">
    <subcellularLocation>
        <location evidence="1">Nucleus</location>
    </subcellularLocation>
</comment>
<dbReference type="InterPro" id="IPR013083">
    <property type="entry name" value="Znf_RING/FYVE/PHD"/>
</dbReference>
<keyword evidence="2" id="KW-0479">Metal-binding</keyword>
<dbReference type="AlphaFoldDB" id="A0AAD5GHT0"/>
<dbReference type="InterPro" id="IPR001965">
    <property type="entry name" value="Znf_PHD"/>
</dbReference>